<dbReference type="Proteomes" id="UP000281028">
    <property type="component" value="Unassembled WGS sequence"/>
</dbReference>
<protein>
    <submittedName>
        <fullName evidence="1">Uncharacterized protein</fullName>
    </submittedName>
</protein>
<proteinExistence type="predicted"/>
<name>A0A3S1JA49_9BACT</name>
<comment type="caution">
    <text evidence="1">The sequence shown here is derived from an EMBL/GenBank/DDBJ whole genome shotgun (WGS) entry which is preliminary data.</text>
</comment>
<evidence type="ECO:0000313" key="2">
    <source>
        <dbReference type="Proteomes" id="UP000281028"/>
    </source>
</evidence>
<dbReference type="RefSeq" id="WP_127044613.1">
    <property type="nucleotide sequence ID" value="NZ_JAABOK010000014.1"/>
</dbReference>
<keyword evidence="2" id="KW-1185">Reference proteome</keyword>
<dbReference type="AlphaFoldDB" id="A0A3S1JA49"/>
<sequence>MNKGEFVSAVKINVATAAANKVINLLEKQVTTVSRELKQETDWYSKLGQADRDIVKQLISRAADAGVYEFLQVLDGAKSLESGTDKGVLRLLYEKNGASVQLNDATGGSLHELY</sequence>
<evidence type="ECO:0000313" key="1">
    <source>
        <dbReference type="EMBL" id="NSL86094.1"/>
    </source>
</evidence>
<accession>A0A3S1JA49</accession>
<reference evidence="1" key="1">
    <citation type="submission" date="2020-05" db="EMBL/GenBank/DDBJ databases">
        <title>Chitinophaga laudate sp. nov., isolated from a tropical peat swamp.</title>
        <authorList>
            <person name="Goh C.B.S."/>
            <person name="Lee M.S."/>
            <person name="Parimannan S."/>
            <person name="Pasbakhsh P."/>
            <person name="Yule C.M."/>
            <person name="Rajandas H."/>
            <person name="Loke S."/>
            <person name="Croft L."/>
            <person name="Tan J.B.L."/>
        </authorList>
    </citation>
    <scope>NUCLEOTIDE SEQUENCE</scope>
    <source>
        <strain evidence="1">Mgbs1</strain>
    </source>
</reference>
<gene>
    <name evidence="1" type="ORF">ECE50_004575</name>
</gene>
<organism evidence="1 2">
    <name type="scientific">Chitinophaga solisilvae</name>
    <dbReference type="NCBI Taxonomy" id="1233460"/>
    <lineage>
        <taxon>Bacteria</taxon>
        <taxon>Pseudomonadati</taxon>
        <taxon>Bacteroidota</taxon>
        <taxon>Chitinophagia</taxon>
        <taxon>Chitinophagales</taxon>
        <taxon>Chitinophagaceae</taxon>
        <taxon>Chitinophaga</taxon>
    </lineage>
</organism>
<dbReference type="EMBL" id="RIAR02000001">
    <property type="protein sequence ID" value="NSL86094.1"/>
    <property type="molecule type" value="Genomic_DNA"/>
</dbReference>